<feature type="coiled-coil region" evidence="1">
    <location>
        <begin position="236"/>
        <end position="263"/>
    </location>
</feature>
<evidence type="ECO:0000256" key="1">
    <source>
        <dbReference type="SAM" id="Coils"/>
    </source>
</evidence>
<keyword evidence="1" id="KW-0175">Coiled coil</keyword>
<comment type="caution">
    <text evidence="3">The sequence shown here is derived from an EMBL/GenBank/DDBJ whole genome shotgun (WGS) entry which is preliminary data.</text>
</comment>
<dbReference type="Proteomes" id="UP001054902">
    <property type="component" value="Unassembled WGS sequence"/>
</dbReference>
<accession>A0AAD3H5G1</accession>
<protein>
    <submittedName>
        <fullName evidence="3">Uncharacterized protein</fullName>
    </submittedName>
</protein>
<dbReference type="EMBL" id="BLLK01000045">
    <property type="protein sequence ID" value="GFH51095.1"/>
    <property type="molecule type" value="Genomic_DNA"/>
</dbReference>
<evidence type="ECO:0000313" key="3">
    <source>
        <dbReference type="EMBL" id="GFH51095.1"/>
    </source>
</evidence>
<dbReference type="AlphaFoldDB" id="A0AAD3H5G1"/>
<name>A0AAD3H5G1_9STRA</name>
<gene>
    <name evidence="3" type="ORF">CTEN210_07571</name>
</gene>
<proteinExistence type="predicted"/>
<reference evidence="3 4" key="1">
    <citation type="journal article" date="2021" name="Sci. Rep.">
        <title>The genome of the diatom Chaetoceros tenuissimus carries an ancient integrated fragment of an extant virus.</title>
        <authorList>
            <person name="Hongo Y."/>
            <person name="Kimura K."/>
            <person name="Takaki Y."/>
            <person name="Yoshida Y."/>
            <person name="Baba S."/>
            <person name="Kobayashi G."/>
            <person name="Nagasaki K."/>
            <person name="Hano T."/>
            <person name="Tomaru Y."/>
        </authorList>
    </citation>
    <scope>NUCLEOTIDE SEQUENCE [LARGE SCALE GENOMIC DNA]</scope>
    <source>
        <strain evidence="3 4">NIES-3715</strain>
    </source>
</reference>
<evidence type="ECO:0000256" key="2">
    <source>
        <dbReference type="SAM" id="MobiDB-lite"/>
    </source>
</evidence>
<sequence>MSDSNIPSLEIDAFENCIKKFLKRHEKRLTKKYGALCSQHKVNCDRALSLTKHATHILHTLYIKRSSLENGIHAFSHLCDESMSHIKKMMVGASPNDIWKNLQKILECFFTSYLQLRDGFVLLTSGECRHKGDVKMAENQRQFKSRLSTVKKRGDGYTKEFKSELGYSGSGWDEFYNEEVGVRRRLLDMLRLCCRNTQMSDVMYEQFKNSSDSSEAREKIWNKLIENGAEIFENSFDSHNNETKDLQQRLEKIRSNFLQATEKMLTIKGNVDLFMVKEDKFERLELTSNFLGVSKFEIKREGNDFSGIDDRGALPNNASINDWKQNFKLPDLGSKNSSKKRKRIIDDSSSDEDEEHDLNKKSTNNSKNDSAGKGIKMKTKKVSASLTKKEESIHEIKRKHGVDHEALQKKREVLEAEEEGTKMTAYQDEVRELLPAEVANMDIYTEELSDHLEEIRAKEEEVLEYKSAAKRTKSPDIESWISKEILRQGLVELGNLYIDFSNFFPQYPQRHIFLSRAEKYFKDALQIIHDQIQINETISGDRNSEGYKQRKRSSLLCRSRAFTNIGITYYDQSELLLMKIKSIQMSSKQKEYVSLLRKSILNLNRAKKDALALRAQNIICESDNIELERLELRSHLSLLHRYLGYVYFKSSNEREAITCLDKSSGASENEMINTAFTSTNEEKMISETHLLLDYFQGSRSLIAAITSIFDQSLREIDDTWDRTLVEKLDSAFTHTRNLCNILCNLRTKYPNSEVDKIVAKHKIDCNSAKIYKSERDHIMGRLKLRFSNEHDKSILTRKGHDIDRNELLRNNSVMNTGLSTERIIIDDTLRKNIPAIEGSRKQNDVLATEIFDPNTSNMGENSLESSDDMFRDEILGANVNYIKWGDEIFKESGIDINVYPSCEPPRPPEMLRDLQQMSIQ</sequence>
<evidence type="ECO:0000313" key="4">
    <source>
        <dbReference type="Proteomes" id="UP001054902"/>
    </source>
</evidence>
<organism evidence="3 4">
    <name type="scientific">Chaetoceros tenuissimus</name>
    <dbReference type="NCBI Taxonomy" id="426638"/>
    <lineage>
        <taxon>Eukaryota</taxon>
        <taxon>Sar</taxon>
        <taxon>Stramenopiles</taxon>
        <taxon>Ochrophyta</taxon>
        <taxon>Bacillariophyta</taxon>
        <taxon>Coscinodiscophyceae</taxon>
        <taxon>Chaetocerotophycidae</taxon>
        <taxon>Chaetocerotales</taxon>
        <taxon>Chaetocerotaceae</taxon>
        <taxon>Chaetoceros</taxon>
    </lineage>
</organism>
<feature type="coiled-coil region" evidence="1">
    <location>
        <begin position="441"/>
        <end position="468"/>
    </location>
</feature>
<feature type="region of interest" description="Disordered" evidence="2">
    <location>
        <begin position="325"/>
        <end position="400"/>
    </location>
</feature>
<keyword evidence="4" id="KW-1185">Reference proteome</keyword>